<dbReference type="InterPro" id="IPR036224">
    <property type="entry name" value="GINS_bundle-like_dom_sf"/>
</dbReference>
<dbReference type="Pfam" id="PF05916">
    <property type="entry name" value="Sld5"/>
    <property type="match status" value="1"/>
</dbReference>
<dbReference type="GO" id="GO:0006261">
    <property type="term" value="P:DNA-templated DNA replication"/>
    <property type="evidence" value="ECO:0007669"/>
    <property type="project" value="InterPro"/>
</dbReference>
<dbReference type="InterPro" id="IPR031633">
    <property type="entry name" value="SLD5_C"/>
</dbReference>
<keyword evidence="10" id="KW-1185">Reference proteome</keyword>
<dbReference type="OrthoDB" id="338231at2759"/>
<gene>
    <name evidence="9" type="ORF">SPPG_04288</name>
</gene>
<dbReference type="Gene3D" id="3.40.5.60">
    <property type="match status" value="1"/>
</dbReference>
<evidence type="ECO:0000259" key="8">
    <source>
        <dbReference type="Pfam" id="PF16922"/>
    </source>
</evidence>
<dbReference type="FunCoup" id="A0A0L0HJJ7">
    <property type="interactions" value="480"/>
</dbReference>
<evidence type="ECO:0000256" key="4">
    <source>
        <dbReference type="ARBA" id="ARBA00022705"/>
    </source>
</evidence>
<dbReference type="RefSeq" id="XP_016609237.1">
    <property type="nucleotide sequence ID" value="XM_016752531.1"/>
</dbReference>
<dbReference type="GeneID" id="27687745"/>
<comment type="subcellular location">
    <subcellularLocation>
        <location evidence="1 6">Nucleus</location>
    </subcellularLocation>
</comment>
<evidence type="ECO:0000259" key="7">
    <source>
        <dbReference type="Pfam" id="PF05916"/>
    </source>
</evidence>
<organism evidence="9 10">
    <name type="scientific">Spizellomyces punctatus (strain DAOM BR117)</name>
    <dbReference type="NCBI Taxonomy" id="645134"/>
    <lineage>
        <taxon>Eukaryota</taxon>
        <taxon>Fungi</taxon>
        <taxon>Fungi incertae sedis</taxon>
        <taxon>Chytridiomycota</taxon>
        <taxon>Chytridiomycota incertae sedis</taxon>
        <taxon>Chytridiomycetes</taxon>
        <taxon>Spizellomycetales</taxon>
        <taxon>Spizellomycetaceae</taxon>
        <taxon>Spizellomyces</taxon>
    </lineage>
</organism>
<evidence type="ECO:0000313" key="9">
    <source>
        <dbReference type="EMBL" id="KND01198.1"/>
    </source>
</evidence>
<dbReference type="CDD" id="cd11711">
    <property type="entry name" value="GINS_A_Sld5"/>
    <property type="match status" value="1"/>
</dbReference>
<dbReference type="PANTHER" id="PTHR21206:SF0">
    <property type="entry name" value="DNA REPLICATION COMPLEX GINS PROTEIN SLD5"/>
    <property type="match status" value="1"/>
</dbReference>
<evidence type="ECO:0000256" key="1">
    <source>
        <dbReference type="ARBA" id="ARBA00004123"/>
    </source>
</evidence>
<dbReference type="InterPro" id="IPR038749">
    <property type="entry name" value="Sld5_GINS_A"/>
</dbReference>
<evidence type="ECO:0000256" key="2">
    <source>
        <dbReference type="ARBA" id="ARBA00008187"/>
    </source>
</evidence>
<sequence length="223" mass="26077">MLTDSMELDTDDFLLSSDGESTSYFNDDVKALTQSWINERCAPEILPYQEHLVNNLLEMLNAQAENVEAQEPNTPDGAFLLVIYQQEMERIKFVIRSYLRTRLAKIQKYTLHFLQEEEYRGRLSTDELAFAEKFQELLERHFMKSCLEELPAFLQRLDDEIGDISMVNRPELDDAVICRVKEDIGAFQLDDSDETTFMKANNVYILQYKAIRRLLEDNKVDLV</sequence>
<evidence type="ECO:0000313" key="10">
    <source>
        <dbReference type="Proteomes" id="UP000053201"/>
    </source>
</evidence>
<comment type="similarity">
    <text evidence="2 6">Belongs to the GINS4/SLD5 family.</text>
</comment>
<keyword evidence="4 6" id="KW-0235">DNA replication</keyword>
<dbReference type="SUPFAM" id="SSF158573">
    <property type="entry name" value="GINS helical bundle-like"/>
    <property type="match status" value="1"/>
</dbReference>
<dbReference type="SUPFAM" id="SSF160059">
    <property type="entry name" value="PriA/YqbF domain"/>
    <property type="match status" value="1"/>
</dbReference>
<evidence type="ECO:0000256" key="5">
    <source>
        <dbReference type="ARBA" id="ARBA00023242"/>
    </source>
</evidence>
<accession>A0A0L0HJJ7</accession>
<dbReference type="InterPro" id="IPR008591">
    <property type="entry name" value="GINS_Sld5"/>
</dbReference>
<feature type="domain" description="DNA replication complex GINS protein SLD5 C-terminal" evidence="8">
    <location>
        <begin position="170"/>
        <end position="223"/>
    </location>
</feature>
<evidence type="ECO:0000256" key="6">
    <source>
        <dbReference type="PIRNR" id="PIRNR007764"/>
    </source>
</evidence>
<dbReference type="eggNOG" id="KOG3176">
    <property type="taxonomic scope" value="Eukaryota"/>
</dbReference>
<evidence type="ECO:0000256" key="3">
    <source>
        <dbReference type="ARBA" id="ARBA00014804"/>
    </source>
</evidence>
<dbReference type="EMBL" id="KQ257455">
    <property type="protein sequence ID" value="KND01198.1"/>
    <property type="molecule type" value="Genomic_DNA"/>
</dbReference>
<dbReference type="InParanoid" id="A0A0L0HJJ7"/>
<proteinExistence type="inferred from homology"/>
<dbReference type="PIRSF" id="PIRSF007764">
    <property type="entry name" value="Sld5"/>
    <property type="match status" value="1"/>
</dbReference>
<dbReference type="Gene3D" id="1.20.58.1030">
    <property type="match status" value="1"/>
</dbReference>
<feature type="domain" description="GINS subunit" evidence="7">
    <location>
        <begin position="56"/>
        <end position="142"/>
    </location>
</feature>
<dbReference type="GO" id="GO:0000811">
    <property type="term" value="C:GINS complex"/>
    <property type="evidence" value="ECO:0007669"/>
    <property type="project" value="UniProtKB-UniRule"/>
</dbReference>
<dbReference type="GO" id="GO:0000727">
    <property type="term" value="P:double-strand break repair via break-induced replication"/>
    <property type="evidence" value="ECO:0007669"/>
    <property type="project" value="TreeGrafter"/>
</dbReference>
<dbReference type="VEuPathDB" id="FungiDB:SPPG_04288"/>
<protein>
    <recommendedName>
        <fullName evidence="3 6">DNA replication complex GINS protein SLD5</fullName>
    </recommendedName>
</protein>
<dbReference type="CDD" id="cd21692">
    <property type="entry name" value="GINS_B_Sld5"/>
    <property type="match status" value="1"/>
</dbReference>
<dbReference type="PANTHER" id="PTHR21206">
    <property type="entry name" value="SLD5 PROTEIN"/>
    <property type="match status" value="1"/>
</dbReference>
<dbReference type="Pfam" id="PF16922">
    <property type="entry name" value="SLD5_C"/>
    <property type="match status" value="1"/>
</dbReference>
<name>A0A0L0HJJ7_SPIPD</name>
<dbReference type="STRING" id="645134.A0A0L0HJJ7"/>
<dbReference type="OMA" id="ILETAWI"/>
<keyword evidence="5 6" id="KW-0539">Nucleus</keyword>
<comment type="function">
    <text evidence="6">The GINS complex plays an essential role in the initiation of DNA replication.</text>
</comment>
<reference evidence="9 10" key="1">
    <citation type="submission" date="2009-08" db="EMBL/GenBank/DDBJ databases">
        <title>The Genome Sequence of Spizellomyces punctatus strain DAOM BR117.</title>
        <authorList>
            <consortium name="The Broad Institute Genome Sequencing Platform"/>
            <person name="Russ C."/>
            <person name="Cuomo C."/>
            <person name="Shea T."/>
            <person name="Young S.K."/>
            <person name="Zeng Q."/>
            <person name="Koehrsen M."/>
            <person name="Haas B."/>
            <person name="Borodovsky M."/>
            <person name="Guigo R."/>
            <person name="Alvarado L."/>
            <person name="Berlin A."/>
            <person name="Bochicchio J."/>
            <person name="Borenstein D."/>
            <person name="Chapman S."/>
            <person name="Chen Z."/>
            <person name="Engels R."/>
            <person name="Freedman E."/>
            <person name="Gellesch M."/>
            <person name="Goldberg J."/>
            <person name="Griggs A."/>
            <person name="Gujja S."/>
            <person name="Heiman D."/>
            <person name="Hepburn T."/>
            <person name="Howarth C."/>
            <person name="Jen D."/>
            <person name="Larson L."/>
            <person name="Lewis B."/>
            <person name="Mehta T."/>
            <person name="Park D."/>
            <person name="Pearson M."/>
            <person name="Roberts A."/>
            <person name="Saif S."/>
            <person name="Shenoy N."/>
            <person name="Sisk P."/>
            <person name="Stolte C."/>
            <person name="Sykes S."/>
            <person name="Thomson T."/>
            <person name="Walk T."/>
            <person name="White J."/>
            <person name="Yandava C."/>
            <person name="Burger G."/>
            <person name="Gray M.W."/>
            <person name="Holland P.W.H."/>
            <person name="King N."/>
            <person name="Lang F.B.F."/>
            <person name="Roger A.J."/>
            <person name="Ruiz-Trillo I."/>
            <person name="Lander E."/>
            <person name="Nusbaum C."/>
        </authorList>
    </citation>
    <scope>NUCLEOTIDE SEQUENCE [LARGE SCALE GENOMIC DNA]</scope>
    <source>
        <strain evidence="9 10">DAOM BR117</strain>
    </source>
</reference>
<dbReference type="InterPro" id="IPR021151">
    <property type="entry name" value="GINS_A"/>
</dbReference>
<dbReference type="Proteomes" id="UP000053201">
    <property type="component" value="Unassembled WGS sequence"/>
</dbReference>
<dbReference type="AlphaFoldDB" id="A0A0L0HJJ7"/>